<keyword evidence="2" id="KW-1185">Reference proteome</keyword>
<accession>A0A6D2HKC1</accession>
<evidence type="ECO:0000313" key="1">
    <source>
        <dbReference type="EMBL" id="CAA7015790.1"/>
    </source>
</evidence>
<proteinExistence type="predicted"/>
<sequence length="125" mass="14035">MEEESGLEPSRAELFIASRTRKDGSMVCEEARICVDKLKEVMNHKLPGETSLKNDVVAQVFGPEHSGRVRFLGRGVTPSEYFSTLFQAYIGSTCSQFKVNETDRDAMVNILKQAISKIENQEMES</sequence>
<comment type="caution">
    <text evidence="1">The sequence shown here is derived from an EMBL/GenBank/DDBJ whole genome shotgun (WGS) entry which is preliminary data.</text>
</comment>
<gene>
    <name evidence="1" type="ORF">MERR_LOCUS3025</name>
</gene>
<name>A0A6D2HKC1_9BRAS</name>
<organism evidence="1 2">
    <name type="scientific">Microthlaspi erraticum</name>
    <dbReference type="NCBI Taxonomy" id="1685480"/>
    <lineage>
        <taxon>Eukaryota</taxon>
        <taxon>Viridiplantae</taxon>
        <taxon>Streptophyta</taxon>
        <taxon>Embryophyta</taxon>
        <taxon>Tracheophyta</taxon>
        <taxon>Spermatophyta</taxon>
        <taxon>Magnoliopsida</taxon>
        <taxon>eudicotyledons</taxon>
        <taxon>Gunneridae</taxon>
        <taxon>Pentapetalae</taxon>
        <taxon>rosids</taxon>
        <taxon>malvids</taxon>
        <taxon>Brassicales</taxon>
        <taxon>Brassicaceae</taxon>
        <taxon>Coluteocarpeae</taxon>
        <taxon>Microthlaspi</taxon>
    </lineage>
</organism>
<dbReference type="InterPro" id="IPR004252">
    <property type="entry name" value="Probable_transposase_24"/>
</dbReference>
<dbReference type="Proteomes" id="UP000467841">
    <property type="component" value="Unassembled WGS sequence"/>
</dbReference>
<reference evidence="1" key="1">
    <citation type="submission" date="2020-01" db="EMBL/GenBank/DDBJ databases">
        <authorList>
            <person name="Mishra B."/>
        </authorList>
    </citation>
    <scope>NUCLEOTIDE SEQUENCE [LARGE SCALE GENOMIC DNA]</scope>
</reference>
<dbReference type="Pfam" id="PF03004">
    <property type="entry name" value="Transposase_24"/>
    <property type="match status" value="1"/>
</dbReference>
<dbReference type="OrthoDB" id="1113102at2759"/>
<evidence type="ECO:0000313" key="2">
    <source>
        <dbReference type="Proteomes" id="UP000467841"/>
    </source>
</evidence>
<dbReference type="EMBL" id="CACVBM020000199">
    <property type="protein sequence ID" value="CAA7015790.1"/>
    <property type="molecule type" value="Genomic_DNA"/>
</dbReference>
<dbReference type="AlphaFoldDB" id="A0A6D2HKC1"/>
<protein>
    <submittedName>
        <fullName evidence="1">Uncharacterized protein</fullName>
    </submittedName>
</protein>